<reference evidence="1" key="1">
    <citation type="submission" date="2021-08" db="EMBL/GenBank/DDBJ databases">
        <title>Novel anaerobic bacterium isolated from sea squirt in East Sea, Republic of Korea.</title>
        <authorList>
            <person name="Nguyen T.H."/>
            <person name="Li Z."/>
            <person name="Lee Y.-J."/>
            <person name="Ko J."/>
            <person name="Kim S.-G."/>
        </authorList>
    </citation>
    <scope>NUCLEOTIDE SEQUENCE</scope>
    <source>
        <strain evidence="1">KCTC 25031</strain>
    </source>
</reference>
<keyword evidence="2" id="KW-1185">Reference proteome</keyword>
<proteinExistence type="predicted"/>
<accession>A0AC61NE88</accession>
<organism evidence="1 2">
    <name type="scientific">Halosquirtibacter laminarini</name>
    <dbReference type="NCBI Taxonomy" id="3374600"/>
    <lineage>
        <taxon>Bacteria</taxon>
        <taxon>Pseudomonadati</taxon>
        <taxon>Bacteroidota</taxon>
        <taxon>Bacteroidia</taxon>
        <taxon>Marinilabiliales</taxon>
        <taxon>Prolixibacteraceae</taxon>
        <taxon>Halosquirtibacter</taxon>
    </lineage>
</organism>
<dbReference type="EMBL" id="CP081303">
    <property type="protein sequence ID" value="QZE13888.1"/>
    <property type="molecule type" value="Genomic_DNA"/>
</dbReference>
<name>A0AC61NE88_9BACT</name>
<evidence type="ECO:0000313" key="2">
    <source>
        <dbReference type="Proteomes" id="UP000826212"/>
    </source>
</evidence>
<evidence type="ECO:0000313" key="1">
    <source>
        <dbReference type="EMBL" id="QZE13888.1"/>
    </source>
</evidence>
<sequence length="180" mass="21759">MTKFGLHFIQNVNPRKEDHFKEKKLYRYRSKKAKQYTTIIELEIYEKNNCVISFYQKNLGNDKNKYRRRAHLSAGHILAILTSCIEAYAELEYDHSFIFSAANDLGENIEENKRFSLYDKFLERRFPKYEEYERNGSIATNTLMLFHRSFQYKNDALEFFRKFKEKTIQNIINSNQDFNE</sequence>
<dbReference type="Proteomes" id="UP000826212">
    <property type="component" value="Chromosome"/>
</dbReference>
<gene>
    <name evidence="1" type="ORF">K4L44_15270</name>
</gene>
<protein>
    <submittedName>
        <fullName evidence="1">Uncharacterized protein</fullName>
    </submittedName>
</protein>